<evidence type="ECO:0000313" key="5">
    <source>
        <dbReference type="Proteomes" id="UP000255279"/>
    </source>
</evidence>
<evidence type="ECO:0000313" key="2">
    <source>
        <dbReference type="EMBL" id="OOR91541.1"/>
    </source>
</evidence>
<dbReference type="Proteomes" id="UP000190435">
    <property type="component" value="Unassembled WGS sequence"/>
</dbReference>
<evidence type="ECO:0000313" key="4">
    <source>
        <dbReference type="Proteomes" id="UP000190435"/>
    </source>
</evidence>
<evidence type="ECO:0000313" key="3">
    <source>
        <dbReference type="EMBL" id="STZ14374.1"/>
    </source>
</evidence>
<keyword evidence="4" id="KW-1185">Reference proteome</keyword>
<accession>A0A1T0A890</accession>
<dbReference type="EMBL" id="MUXU01000021">
    <property type="protein sequence ID" value="OOR91541.1"/>
    <property type="molecule type" value="Genomic_DNA"/>
</dbReference>
<dbReference type="STRING" id="34060.B0181_03020"/>
<dbReference type="Proteomes" id="UP000255279">
    <property type="component" value="Unassembled WGS sequence"/>
</dbReference>
<dbReference type="OrthoDB" id="8607029at2"/>
<keyword evidence="1" id="KW-0732">Signal</keyword>
<dbReference type="PROSITE" id="PS51257">
    <property type="entry name" value="PROKAR_LIPOPROTEIN"/>
    <property type="match status" value="1"/>
</dbReference>
<evidence type="ECO:0000256" key="1">
    <source>
        <dbReference type="SAM" id="SignalP"/>
    </source>
</evidence>
<dbReference type="AlphaFoldDB" id="A0A1T0A890"/>
<evidence type="ECO:0008006" key="6">
    <source>
        <dbReference type="Google" id="ProtNLM"/>
    </source>
</evidence>
<feature type="signal peptide" evidence="1">
    <location>
        <begin position="1"/>
        <end position="25"/>
    </location>
</feature>
<reference evidence="3 5" key="2">
    <citation type="submission" date="2018-06" db="EMBL/GenBank/DDBJ databases">
        <authorList>
            <consortium name="Pathogen Informatics"/>
            <person name="Doyle S."/>
        </authorList>
    </citation>
    <scope>NUCLEOTIDE SEQUENCE [LARGE SCALE GENOMIC DNA]</scope>
    <source>
        <strain evidence="3 5">NCTC10293</strain>
    </source>
</reference>
<gene>
    <name evidence="2" type="ORF">B0181_03020</name>
    <name evidence="3" type="ORF">NCTC10293_01967</name>
</gene>
<reference evidence="2 4" key="1">
    <citation type="submission" date="2017-02" db="EMBL/GenBank/DDBJ databases">
        <title>Draft genome sequence of Moraxella caviae CCUG 355 type strain.</title>
        <authorList>
            <person name="Engstrom-Jakobsson H."/>
            <person name="Salva-Serra F."/>
            <person name="Thorell K."/>
            <person name="Gonzales-Siles L."/>
            <person name="Karlsson R."/>
            <person name="Boulund F."/>
            <person name="Engstrand L."/>
            <person name="Moore E."/>
        </authorList>
    </citation>
    <scope>NUCLEOTIDE SEQUENCE [LARGE SCALE GENOMIC DNA]</scope>
    <source>
        <strain evidence="2 4">CCUG 355</strain>
    </source>
</reference>
<dbReference type="RefSeq" id="WP_078276005.1">
    <property type="nucleotide sequence ID" value="NZ_CAACXO010000051.1"/>
</dbReference>
<dbReference type="EMBL" id="UGQE01000004">
    <property type="protein sequence ID" value="STZ14374.1"/>
    <property type="molecule type" value="Genomic_DNA"/>
</dbReference>
<proteinExistence type="predicted"/>
<protein>
    <recommendedName>
        <fullName evidence="6">Lipoprotein</fullName>
    </recommendedName>
</protein>
<feature type="chain" id="PRO_5036026451" description="Lipoprotein" evidence="1">
    <location>
        <begin position="26"/>
        <end position="129"/>
    </location>
</feature>
<sequence length="129" mass="13403">MFQKFSRKTALKTLAVGALASTLLAGCASTTGNEGASGIAASIFKQAVDHQCRSQLNANQTYKVVTSFMGSESKAKLESEVCGCVSEKAPQSVSLNEVAQAALDSNARTQIVGKAVSNTLQACVAQWVS</sequence>
<organism evidence="2 4">
    <name type="scientific">Moraxella caviae</name>
    <dbReference type="NCBI Taxonomy" id="34060"/>
    <lineage>
        <taxon>Bacteria</taxon>
        <taxon>Pseudomonadati</taxon>
        <taxon>Pseudomonadota</taxon>
        <taxon>Gammaproteobacteria</taxon>
        <taxon>Moraxellales</taxon>
        <taxon>Moraxellaceae</taxon>
        <taxon>Moraxella</taxon>
    </lineage>
</organism>
<name>A0A1T0A890_9GAMM</name>